<protein>
    <submittedName>
        <fullName evidence="1">Uncharacterized protein</fullName>
    </submittedName>
</protein>
<evidence type="ECO:0000313" key="1">
    <source>
        <dbReference type="EMBL" id="GBP28569.1"/>
    </source>
</evidence>
<gene>
    <name evidence="1" type="ORF">EVAR_23034_1</name>
</gene>
<dbReference type="Proteomes" id="UP000299102">
    <property type="component" value="Unassembled WGS sequence"/>
</dbReference>
<organism evidence="1 2">
    <name type="scientific">Eumeta variegata</name>
    <name type="common">Bagworm moth</name>
    <name type="synonym">Eumeta japonica</name>
    <dbReference type="NCBI Taxonomy" id="151549"/>
    <lineage>
        <taxon>Eukaryota</taxon>
        <taxon>Metazoa</taxon>
        <taxon>Ecdysozoa</taxon>
        <taxon>Arthropoda</taxon>
        <taxon>Hexapoda</taxon>
        <taxon>Insecta</taxon>
        <taxon>Pterygota</taxon>
        <taxon>Neoptera</taxon>
        <taxon>Endopterygota</taxon>
        <taxon>Lepidoptera</taxon>
        <taxon>Glossata</taxon>
        <taxon>Ditrysia</taxon>
        <taxon>Tineoidea</taxon>
        <taxon>Psychidae</taxon>
        <taxon>Oiketicinae</taxon>
        <taxon>Eumeta</taxon>
    </lineage>
</organism>
<sequence length="194" mass="21342">MVGSIKVGKLAAVAPRLTLSHFHRVERVMYAGGGLRRVRGRGVTKRFRFVSVDGAVPVRAAGSCPCAAFVRSRIVRKLRGAASRRSFRRCRLFRELTIRLRSTFGSPVPVQRRLRAPAALDIKRCSSAGGTCARRPPTAILDLRYQSLQWLIPPSSVPYRAPATQHAASKSPQKYDRIAAKESCDGRACRDATA</sequence>
<comment type="caution">
    <text evidence="1">The sequence shown here is derived from an EMBL/GenBank/DDBJ whole genome shotgun (WGS) entry which is preliminary data.</text>
</comment>
<accession>A0A4C1UQF6</accession>
<keyword evidence="2" id="KW-1185">Reference proteome</keyword>
<name>A0A4C1UQF6_EUMVA</name>
<dbReference type="AlphaFoldDB" id="A0A4C1UQF6"/>
<proteinExistence type="predicted"/>
<evidence type="ECO:0000313" key="2">
    <source>
        <dbReference type="Proteomes" id="UP000299102"/>
    </source>
</evidence>
<dbReference type="EMBL" id="BGZK01000208">
    <property type="protein sequence ID" value="GBP28569.1"/>
    <property type="molecule type" value="Genomic_DNA"/>
</dbReference>
<reference evidence="1 2" key="1">
    <citation type="journal article" date="2019" name="Commun. Biol.">
        <title>The bagworm genome reveals a unique fibroin gene that provides high tensile strength.</title>
        <authorList>
            <person name="Kono N."/>
            <person name="Nakamura H."/>
            <person name="Ohtoshi R."/>
            <person name="Tomita M."/>
            <person name="Numata K."/>
            <person name="Arakawa K."/>
        </authorList>
    </citation>
    <scope>NUCLEOTIDE SEQUENCE [LARGE SCALE GENOMIC DNA]</scope>
</reference>